<feature type="region of interest" description="Disordered" evidence="1">
    <location>
        <begin position="91"/>
        <end position="113"/>
    </location>
</feature>
<name>A0AAD4E8M0_9AGAM</name>
<accession>A0AAD4E8M0</accession>
<keyword evidence="2" id="KW-0732">Signal</keyword>
<proteinExistence type="predicted"/>
<dbReference type="Proteomes" id="UP001195769">
    <property type="component" value="Unassembled WGS sequence"/>
</dbReference>
<gene>
    <name evidence="3" type="ORF">F5891DRAFT_1222268</name>
</gene>
<evidence type="ECO:0000313" key="4">
    <source>
        <dbReference type="Proteomes" id="UP001195769"/>
    </source>
</evidence>
<dbReference type="AlphaFoldDB" id="A0AAD4E8M0"/>
<feature type="chain" id="PRO_5042239888" evidence="2">
    <location>
        <begin position="22"/>
        <end position="113"/>
    </location>
</feature>
<dbReference type="EMBL" id="JABBWK010000021">
    <property type="protein sequence ID" value="KAG1901595.1"/>
    <property type="molecule type" value="Genomic_DNA"/>
</dbReference>
<organism evidence="3 4">
    <name type="scientific">Suillus fuscotomentosus</name>
    <dbReference type="NCBI Taxonomy" id="1912939"/>
    <lineage>
        <taxon>Eukaryota</taxon>
        <taxon>Fungi</taxon>
        <taxon>Dikarya</taxon>
        <taxon>Basidiomycota</taxon>
        <taxon>Agaricomycotina</taxon>
        <taxon>Agaricomycetes</taxon>
        <taxon>Agaricomycetidae</taxon>
        <taxon>Boletales</taxon>
        <taxon>Suillineae</taxon>
        <taxon>Suillaceae</taxon>
        <taxon>Suillus</taxon>
    </lineage>
</organism>
<protein>
    <submittedName>
        <fullName evidence="3">Uncharacterized protein</fullName>
    </submittedName>
</protein>
<keyword evidence="4" id="KW-1185">Reference proteome</keyword>
<dbReference type="RefSeq" id="XP_041227170.1">
    <property type="nucleotide sequence ID" value="XM_041369443.1"/>
</dbReference>
<evidence type="ECO:0000313" key="3">
    <source>
        <dbReference type="EMBL" id="KAG1901595.1"/>
    </source>
</evidence>
<reference evidence="3" key="1">
    <citation type="journal article" date="2020" name="New Phytol.">
        <title>Comparative genomics reveals dynamic genome evolution in host specialist ectomycorrhizal fungi.</title>
        <authorList>
            <person name="Lofgren L.A."/>
            <person name="Nguyen N.H."/>
            <person name="Vilgalys R."/>
            <person name="Ruytinx J."/>
            <person name="Liao H.L."/>
            <person name="Branco S."/>
            <person name="Kuo A."/>
            <person name="LaButti K."/>
            <person name="Lipzen A."/>
            <person name="Andreopoulos W."/>
            <person name="Pangilinan J."/>
            <person name="Riley R."/>
            <person name="Hundley H."/>
            <person name="Na H."/>
            <person name="Barry K."/>
            <person name="Grigoriev I.V."/>
            <person name="Stajich J.E."/>
            <person name="Kennedy P.G."/>
        </authorList>
    </citation>
    <scope>NUCLEOTIDE SEQUENCE</scope>
    <source>
        <strain evidence="3">FC203</strain>
    </source>
</reference>
<feature type="signal peptide" evidence="2">
    <location>
        <begin position="1"/>
        <end position="21"/>
    </location>
</feature>
<comment type="caution">
    <text evidence="3">The sequence shown here is derived from an EMBL/GenBank/DDBJ whole genome shotgun (WGS) entry which is preliminary data.</text>
</comment>
<sequence length="113" mass="12429">MMFTCRITILMLLTFLAGANAGCATCPQSLDVDGVAIYELVTSYVKTENGFTECSYVDKLGDVVTCEYTVRDFWMLSSSSFSFDTLDGHQDGGELKSGDEKCPKISRKDDYGC</sequence>
<evidence type="ECO:0000256" key="1">
    <source>
        <dbReference type="SAM" id="MobiDB-lite"/>
    </source>
</evidence>
<evidence type="ECO:0000256" key="2">
    <source>
        <dbReference type="SAM" id="SignalP"/>
    </source>
</evidence>
<dbReference type="GeneID" id="64663741"/>